<comment type="caution">
    <text evidence="1">The sequence shown here is derived from an EMBL/GenBank/DDBJ whole genome shotgun (WGS) entry which is preliminary data.</text>
</comment>
<feature type="non-terminal residue" evidence="1">
    <location>
        <position position="169"/>
    </location>
</feature>
<dbReference type="PANTHER" id="PTHR28653">
    <property type="match status" value="1"/>
</dbReference>
<dbReference type="GO" id="GO:0003697">
    <property type="term" value="F:single-stranded DNA binding"/>
    <property type="evidence" value="ECO:0007669"/>
    <property type="project" value="TreeGrafter"/>
</dbReference>
<dbReference type="Proteomes" id="UP001211907">
    <property type="component" value="Unassembled WGS sequence"/>
</dbReference>
<dbReference type="GO" id="GO:0097196">
    <property type="term" value="C:Shu complex"/>
    <property type="evidence" value="ECO:0007669"/>
    <property type="project" value="TreeGrafter"/>
</dbReference>
<keyword evidence="2" id="KW-1185">Reference proteome</keyword>
<name>A0AAD5SSA9_9FUNG</name>
<reference evidence="1" key="1">
    <citation type="submission" date="2020-05" db="EMBL/GenBank/DDBJ databases">
        <title>Phylogenomic resolution of chytrid fungi.</title>
        <authorList>
            <person name="Stajich J.E."/>
            <person name="Amses K."/>
            <person name="Simmons R."/>
            <person name="Seto K."/>
            <person name="Myers J."/>
            <person name="Bonds A."/>
            <person name="Quandt C.A."/>
            <person name="Barry K."/>
            <person name="Liu P."/>
            <person name="Grigoriev I."/>
            <person name="Longcore J.E."/>
            <person name="James T.Y."/>
        </authorList>
    </citation>
    <scope>NUCLEOTIDE SEQUENCE</scope>
    <source>
        <strain evidence="1">JEL0513</strain>
    </source>
</reference>
<dbReference type="PANTHER" id="PTHR28653:SF1">
    <property type="entry name" value="ATPASE SWSAP1"/>
    <property type="match status" value="1"/>
</dbReference>
<organism evidence="1 2">
    <name type="scientific">Physocladia obscura</name>
    <dbReference type="NCBI Taxonomy" id="109957"/>
    <lineage>
        <taxon>Eukaryota</taxon>
        <taxon>Fungi</taxon>
        <taxon>Fungi incertae sedis</taxon>
        <taxon>Chytridiomycota</taxon>
        <taxon>Chytridiomycota incertae sedis</taxon>
        <taxon>Chytridiomycetes</taxon>
        <taxon>Chytridiales</taxon>
        <taxon>Chytriomycetaceae</taxon>
        <taxon>Physocladia</taxon>
    </lineage>
</organism>
<dbReference type="AlphaFoldDB" id="A0AAD5SSA9"/>
<evidence type="ECO:0000313" key="1">
    <source>
        <dbReference type="EMBL" id="KAJ3092443.1"/>
    </source>
</evidence>
<proteinExistence type="predicted"/>
<protein>
    <submittedName>
        <fullName evidence="1">Uncharacterized protein</fullName>
    </submittedName>
</protein>
<sequence>MNSASNSNAPDSQLASFFESRPTNITTTTNKANLALLGSRRSLRTSLLFQYALSIAVQSPTSHVVFICHSSRKPSRLPIPAAANSYFSKQPLDRVHIKYVNSNKALRRLLIATPTTDHAVFGAPFSPACIIVDDFSYFFEHARDSVECVRITIAALIQAVVCVRANAGP</sequence>
<dbReference type="GO" id="GO:0000724">
    <property type="term" value="P:double-strand break repair via homologous recombination"/>
    <property type="evidence" value="ECO:0007669"/>
    <property type="project" value="TreeGrafter"/>
</dbReference>
<gene>
    <name evidence="1" type="ORF">HK100_006944</name>
</gene>
<dbReference type="EMBL" id="JADGJH010003241">
    <property type="protein sequence ID" value="KAJ3092443.1"/>
    <property type="molecule type" value="Genomic_DNA"/>
</dbReference>
<accession>A0AAD5SSA9</accession>
<evidence type="ECO:0000313" key="2">
    <source>
        <dbReference type="Proteomes" id="UP001211907"/>
    </source>
</evidence>